<dbReference type="SUPFAM" id="SSF48452">
    <property type="entry name" value="TPR-like"/>
    <property type="match status" value="2"/>
</dbReference>
<dbReference type="SMART" id="SM00862">
    <property type="entry name" value="Trans_reg_C"/>
    <property type="match status" value="1"/>
</dbReference>
<comment type="similarity">
    <text evidence="1">Belongs to the AfsR/DnrI/RedD regulatory family.</text>
</comment>
<evidence type="ECO:0000256" key="4">
    <source>
        <dbReference type="ARBA" id="ARBA00023125"/>
    </source>
</evidence>
<dbReference type="InterPro" id="IPR027417">
    <property type="entry name" value="P-loop_NTPase"/>
</dbReference>
<feature type="DNA-binding region" description="OmpR/PhoB-type" evidence="6">
    <location>
        <begin position="34"/>
        <end position="142"/>
    </location>
</feature>
<dbReference type="GO" id="GO:0000160">
    <property type="term" value="P:phosphorelay signal transduction system"/>
    <property type="evidence" value="ECO:0007669"/>
    <property type="project" value="UniProtKB-KW"/>
</dbReference>
<dbReference type="SMART" id="SM00028">
    <property type="entry name" value="TPR"/>
    <property type="match status" value="4"/>
</dbReference>
<dbReference type="GO" id="GO:0003677">
    <property type="term" value="F:DNA binding"/>
    <property type="evidence" value="ECO:0007669"/>
    <property type="project" value="UniProtKB-UniRule"/>
</dbReference>
<keyword evidence="4 6" id="KW-0238">DNA-binding</keyword>
<dbReference type="Gene3D" id="3.40.50.300">
    <property type="entry name" value="P-loop containing nucleotide triphosphate hydrolases"/>
    <property type="match status" value="1"/>
</dbReference>
<dbReference type="AlphaFoldDB" id="A0A540W3M2"/>
<dbReference type="PANTHER" id="PTHR35807">
    <property type="entry name" value="TRANSCRIPTIONAL REGULATOR REDD-RELATED"/>
    <property type="match status" value="1"/>
</dbReference>
<dbReference type="InterPro" id="IPR005158">
    <property type="entry name" value="BTAD"/>
</dbReference>
<dbReference type="CDD" id="cd00383">
    <property type="entry name" value="trans_reg_C"/>
    <property type="match status" value="1"/>
</dbReference>
<dbReference type="GO" id="GO:0043531">
    <property type="term" value="F:ADP binding"/>
    <property type="evidence" value="ECO:0007669"/>
    <property type="project" value="InterPro"/>
</dbReference>
<gene>
    <name evidence="8" type="ORF">E6W39_17070</name>
</gene>
<keyword evidence="3" id="KW-0805">Transcription regulation</keyword>
<protein>
    <submittedName>
        <fullName evidence="8">Tetratricopeptide repeat protein</fullName>
    </submittedName>
</protein>
<dbReference type="PRINTS" id="PR00364">
    <property type="entry name" value="DISEASERSIST"/>
</dbReference>
<dbReference type="Proteomes" id="UP000319103">
    <property type="component" value="Unassembled WGS sequence"/>
</dbReference>
<keyword evidence="5" id="KW-0804">Transcription</keyword>
<dbReference type="EMBL" id="VIGB01000003">
    <property type="protein sequence ID" value="TQF03625.1"/>
    <property type="molecule type" value="Genomic_DNA"/>
</dbReference>
<keyword evidence="2" id="KW-0902">Two-component regulatory system</keyword>
<dbReference type="InterPro" id="IPR001867">
    <property type="entry name" value="OmpR/PhoB-type_DNA-bd"/>
</dbReference>
<dbReference type="InterPro" id="IPR051677">
    <property type="entry name" value="AfsR-DnrI-RedD_regulator"/>
</dbReference>
<accession>A0A540W3M2</accession>
<dbReference type="Pfam" id="PF13424">
    <property type="entry name" value="TPR_12"/>
    <property type="match status" value="1"/>
</dbReference>
<dbReference type="InterPro" id="IPR036388">
    <property type="entry name" value="WH-like_DNA-bd_sf"/>
</dbReference>
<proteinExistence type="inferred from homology"/>
<dbReference type="SMART" id="SM01043">
    <property type="entry name" value="BTAD"/>
    <property type="match status" value="1"/>
</dbReference>
<organism evidence="8 9">
    <name type="scientific">Kitasatospora acidiphila</name>
    <dbReference type="NCBI Taxonomy" id="2567942"/>
    <lineage>
        <taxon>Bacteria</taxon>
        <taxon>Bacillati</taxon>
        <taxon>Actinomycetota</taxon>
        <taxon>Actinomycetes</taxon>
        <taxon>Kitasatosporales</taxon>
        <taxon>Streptomycetaceae</taxon>
        <taxon>Kitasatospora</taxon>
    </lineage>
</organism>
<evidence type="ECO:0000313" key="8">
    <source>
        <dbReference type="EMBL" id="TQF03625.1"/>
    </source>
</evidence>
<evidence type="ECO:0000256" key="6">
    <source>
        <dbReference type="PROSITE-ProRule" id="PRU01091"/>
    </source>
</evidence>
<feature type="domain" description="OmpR/PhoB-type" evidence="7">
    <location>
        <begin position="34"/>
        <end position="142"/>
    </location>
</feature>
<reference evidence="8 9" key="1">
    <citation type="submission" date="2019-06" db="EMBL/GenBank/DDBJ databases">
        <title>Description of Kitasatospora acidophila sp. nov. isolated from pine grove soil, and reclassification of Streptomyces novaecaesareae to Kitasatospora novaeceasareae comb. nov.</title>
        <authorList>
            <person name="Kim M.J."/>
        </authorList>
    </citation>
    <scope>NUCLEOTIDE SEQUENCE [LARGE SCALE GENOMIC DNA]</scope>
    <source>
        <strain evidence="8 9">MMS16-CNU292</strain>
    </source>
</reference>
<dbReference type="SUPFAM" id="SSF46894">
    <property type="entry name" value="C-terminal effector domain of the bipartite response regulators"/>
    <property type="match status" value="1"/>
</dbReference>
<comment type="caution">
    <text evidence="8">The sequence shown here is derived from an EMBL/GenBank/DDBJ whole genome shotgun (WGS) entry which is preliminary data.</text>
</comment>
<evidence type="ECO:0000256" key="1">
    <source>
        <dbReference type="ARBA" id="ARBA00005820"/>
    </source>
</evidence>
<dbReference type="CDD" id="cd15831">
    <property type="entry name" value="BTAD"/>
    <property type="match status" value="1"/>
</dbReference>
<dbReference type="InterPro" id="IPR019734">
    <property type="entry name" value="TPR_rpt"/>
</dbReference>
<keyword evidence="9" id="KW-1185">Reference proteome</keyword>
<dbReference type="Gene3D" id="1.10.10.10">
    <property type="entry name" value="Winged helix-like DNA-binding domain superfamily/Winged helix DNA-binding domain"/>
    <property type="match status" value="1"/>
</dbReference>
<evidence type="ECO:0000313" key="9">
    <source>
        <dbReference type="Proteomes" id="UP000319103"/>
    </source>
</evidence>
<dbReference type="InterPro" id="IPR002182">
    <property type="entry name" value="NB-ARC"/>
</dbReference>
<evidence type="ECO:0000256" key="3">
    <source>
        <dbReference type="ARBA" id="ARBA00023015"/>
    </source>
</evidence>
<dbReference type="Pfam" id="PF03704">
    <property type="entry name" value="BTAD"/>
    <property type="match status" value="1"/>
</dbReference>
<dbReference type="InterPro" id="IPR011990">
    <property type="entry name" value="TPR-like_helical_dom_sf"/>
</dbReference>
<dbReference type="GO" id="GO:0006355">
    <property type="term" value="P:regulation of DNA-templated transcription"/>
    <property type="evidence" value="ECO:0007669"/>
    <property type="project" value="InterPro"/>
</dbReference>
<dbReference type="Gene3D" id="1.25.40.10">
    <property type="entry name" value="Tetratricopeptide repeat domain"/>
    <property type="match status" value="2"/>
</dbReference>
<dbReference type="InterPro" id="IPR016032">
    <property type="entry name" value="Sig_transdc_resp-reg_C-effctor"/>
</dbReference>
<evidence type="ECO:0000256" key="2">
    <source>
        <dbReference type="ARBA" id="ARBA00023012"/>
    </source>
</evidence>
<evidence type="ECO:0000259" key="7">
    <source>
        <dbReference type="PROSITE" id="PS51755"/>
    </source>
</evidence>
<dbReference type="Pfam" id="PF00931">
    <property type="entry name" value="NB-ARC"/>
    <property type="match status" value="1"/>
</dbReference>
<name>A0A540W3M2_9ACTN</name>
<dbReference type="PANTHER" id="PTHR35807:SF1">
    <property type="entry name" value="TRANSCRIPTIONAL REGULATOR REDD"/>
    <property type="match status" value="1"/>
</dbReference>
<sequence length="1025" mass="110424">MHNLPLLPFLTWHYSPSMEDSTSRFEVSGLRGTPMELQVTPHNAVLRFQVLGPVQAWRDEQSLALGSPQQQAVLSALLLHRGRPVTTQELVDGLWGDRPPPQAVAALRTYISRLRTVIEPGREARTPARLLVSVRDGYALRIPDESLDLAVFDSLLSEASLGRQEGSLEKAHQLLGSALALWSGQPLAGLPGPYADAQRQSLVELQIAAREERCAVALEIGLHAEIVSELNHLTSEHPLRERLRELLMLALYRSGRQAEALNIYSATRKLLIDELGVEPGAGLAAMHSRILSADPTLMDSLGESRIPVSDSGSQIAPTPPAQLPADVSDFSGRTALVSDLRALLRGASGQAVVVTSLAGIGGVGKTTLAVHVAHGVRSEFPDGQLYVDLRGVSATPADPAVVLGDFLFALGVTDSPESFEQRVALYRSMLADRRMLIMLDNAHDVQQVTPLIPGVAGCAVLVTSRSRLAGIPGAHLFDVEELTPEEALQLFGAIAGQHRLEAEPDAAMAVVTSCGFLPLAVRIAAARLASRPRWTVADLARRLADQRRRLDELQLGNLAVETTLGLGYGQLSPAEARAFRLLALVDCPDLPLSAVAALLGTSEDEAEDIAEALVEANMLECFTPGRYRYHDLLRLFAQKQREKIADLADTQAALLRLLALLVSTVRSAAQILEPDDQLIEPLQVLTHPGNHLSGEDAARTWLRSELALILSTIEQSINSTPELLRLAIDLLVSLNSLVEEPTHATRIRSTLMVADAAATEGEDVEALARVRFALAFFAYLTGEYPTAERFFRECLNLIGAQAPGLRVAASSALGSVLTARQPADALPFLCEARDLATSLARMGNAARIQGNIARVYLKLEQWDDAVESAQSALTTARSSRNVRSLADAHYQLGIVLRATGFPAEAASQLREAHHLFQDQQQRLWEGLSLARLADCMLADGQPDDASTAAAEALAISLEMDFAYCQGLANAALGEALLRLGHPSRGLACLSEAYEVFTRLGVPEGQAVRVLIDEQHTEPPSSSAAP</sequence>
<dbReference type="PROSITE" id="PS51755">
    <property type="entry name" value="OMPR_PHOB"/>
    <property type="match status" value="1"/>
</dbReference>
<dbReference type="Pfam" id="PF00486">
    <property type="entry name" value="Trans_reg_C"/>
    <property type="match status" value="1"/>
</dbReference>
<dbReference type="SUPFAM" id="SSF52540">
    <property type="entry name" value="P-loop containing nucleoside triphosphate hydrolases"/>
    <property type="match status" value="1"/>
</dbReference>
<evidence type="ECO:0000256" key="5">
    <source>
        <dbReference type="ARBA" id="ARBA00023163"/>
    </source>
</evidence>